<name>A0A4Y2FXM6_ARAVE</name>
<accession>A0A4Y2FXM6</accession>
<organism evidence="1 2">
    <name type="scientific">Araneus ventricosus</name>
    <name type="common">Orbweaver spider</name>
    <name type="synonym">Epeira ventricosa</name>
    <dbReference type="NCBI Taxonomy" id="182803"/>
    <lineage>
        <taxon>Eukaryota</taxon>
        <taxon>Metazoa</taxon>
        <taxon>Ecdysozoa</taxon>
        <taxon>Arthropoda</taxon>
        <taxon>Chelicerata</taxon>
        <taxon>Arachnida</taxon>
        <taxon>Araneae</taxon>
        <taxon>Araneomorphae</taxon>
        <taxon>Entelegynae</taxon>
        <taxon>Araneoidea</taxon>
        <taxon>Araneidae</taxon>
        <taxon>Araneus</taxon>
    </lineage>
</organism>
<comment type="caution">
    <text evidence="1">The sequence shown here is derived from an EMBL/GenBank/DDBJ whole genome shotgun (WGS) entry which is preliminary data.</text>
</comment>
<dbReference type="Proteomes" id="UP000499080">
    <property type="component" value="Unassembled WGS sequence"/>
</dbReference>
<keyword evidence="2" id="KW-1185">Reference proteome</keyword>
<proteinExistence type="predicted"/>
<protein>
    <submittedName>
        <fullName evidence="1">Uncharacterized protein</fullName>
    </submittedName>
</protein>
<dbReference type="EMBL" id="BGPR01001090">
    <property type="protein sequence ID" value="GBM45159.1"/>
    <property type="molecule type" value="Genomic_DNA"/>
</dbReference>
<gene>
    <name evidence="1" type="ORF">AVEN_241440_1</name>
</gene>
<evidence type="ECO:0000313" key="1">
    <source>
        <dbReference type="EMBL" id="GBM45159.1"/>
    </source>
</evidence>
<reference evidence="1 2" key="1">
    <citation type="journal article" date="2019" name="Sci. Rep.">
        <title>Orb-weaving spider Araneus ventricosus genome elucidates the spidroin gene catalogue.</title>
        <authorList>
            <person name="Kono N."/>
            <person name="Nakamura H."/>
            <person name="Ohtoshi R."/>
            <person name="Moran D.A.P."/>
            <person name="Shinohara A."/>
            <person name="Yoshida Y."/>
            <person name="Fujiwara M."/>
            <person name="Mori M."/>
            <person name="Tomita M."/>
            <person name="Arakawa K."/>
        </authorList>
    </citation>
    <scope>NUCLEOTIDE SEQUENCE [LARGE SCALE GENOMIC DNA]</scope>
</reference>
<sequence length="95" mass="11089">MDVNRKVSDRTPKFPCDILFGRPARTPSLPNEDLNKLEVRLENVQTSDRERVKLSRMRNNTHYDSGATDHRFKKGDLVWVCNPKRRRGLARKPVS</sequence>
<evidence type="ECO:0000313" key="2">
    <source>
        <dbReference type="Proteomes" id="UP000499080"/>
    </source>
</evidence>
<dbReference type="AlphaFoldDB" id="A0A4Y2FXM6"/>